<dbReference type="RefSeq" id="XP_041549397.1">
    <property type="nucleotide sequence ID" value="XM_041699374.1"/>
</dbReference>
<reference evidence="2" key="2">
    <citation type="submission" date="2021-02" db="EMBL/GenBank/DDBJ databases">
        <title>Aspergillus puulaauensis MK2 genome sequence.</title>
        <authorList>
            <person name="Futagami T."/>
            <person name="Mori K."/>
            <person name="Kadooka C."/>
            <person name="Tanaka T."/>
        </authorList>
    </citation>
    <scope>NUCLEOTIDE SEQUENCE</scope>
    <source>
        <strain evidence="2">MK2</strain>
    </source>
</reference>
<keyword evidence="1" id="KW-0732">Signal</keyword>
<organism evidence="2 3">
    <name type="scientific">Aspergillus puulaauensis</name>
    <dbReference type="NCBI Taxonomy" id="1220207"/>
    <lineage>
        <taxon>Eukaryota</taxon>
        <taxon>Fungi</taxon>
        <taxon>Dikarya</taxon>
        <taxon>Ascomycota</taxon>
        <taxon>Pezizomycotina</taxon>
        <taxon>Eurotiomycetes</taxon>
        <taxon>Eurotiomycetidae</taxon>
        <taxon>Eurotiales</taxon>
        <taxon>Aspergillaceae</taxon>
        <taxon>Aspergillus</taxon>
    </lineage>
</organism>
<feature type="chain" id="PRO_5031426159" description="Glycosyltransferase family 25 protein" evidence="1">
    <location>
        <begin position="29"/>
        <end position="339"/>
    </location>
</feature>
<evidence type="ECO:0000313" key="2">
    <source>
        <dbReference type="EMBL" id="BCS17203.1"/>
    </source>
</evidence>
<gene>
    <name evidence="2" type="ORF">APUU_10031A</name>
</gene>
<dbReference type="AlphaFoldDB" id="A0A7R7X9H0"/>
<accession>A0A7R7X9H0</accession>
<dbReference type="KEGG" id="apuu:APUU_10031A"/>
<name>A0A7R7X9H0_9EURO</name>
<evidence type="ECO:0000313" key="3">
    <source>
        <dbReference type="Proteomes" id="UP000654913"/>
    </source>
</evidence>
<reference evidence="2" key="1">
    <citation type="submission" date="2021-01" db="EMBL/GenBank/DDBJ databases">
        <authorList>
            <consortium name="Aspergillus puulaauensis MK2 genome sequencing consortium"/>
            <person name="Kazuki M."/>
            <person name="Futagami T."/>
        </authorList>
    </citation>
    <scope>NUCLEOTIDE SEQUENCE</scope>
    <source>
        <strain evidence="2">MK2</strain>
    </source>
</reference>
<dbReference type="EMBL" id="AP024443">
    <property type="protein sequence ID" value="BCS17203.1"/>
    <property type="molecule type" value="Genomic_DNA"/>
</dbReference>
<feature type="signal peptide" evidence="1">
    <location>
        <begin position="1"/>
        <end position="28"/>
    </location>
</feature>
<dbReference type="Proteomes" id="UP000654913">
    <property type="component" value="Chromosome 1"/>
</dbReference>
<evidence type="ECO:0000256" key="1">
    <source>
        <dbReference type="SAM" id="SignalP"/>
    </source>
</evidence>
<dbReference type="OrthoDB" id="47375at2759"/>
<sequence>MFVRSRRLLLITVALGLCFFLLHRPANPRVVDRPPQDHAGNSTIGFQQIFALSHRPSWRTRGLDAAANLTGLDITIPPQPPVDDRLAEAFASIEPHIVDAQQPAPGASKAWLAHLDLLKHVYQLGVETALILEDDADWDTALHQQMQNISLAVRNLTNVAETDLTPYGDSWDVLWLGHCGEQWDDQLETVVFDDAHVNPHQDYHGFWPDELARLPDLKRAVYWSSSPVCTFAYAVSHEGARKILHVAGAGQDEAFDVKLQHECQSQRLACISVVPEVFHQYFPPPEFDVKSDVDIGNHKSKDNAAQDEAFESLMGSTENIVYSARCQALWGKQCPRTEG</sequence>
<proteinExistence type="predicted"/>
<keyword evidence="3" id="KW-1185">Reference proteome</keyword>
<evidence type="ECO:0008006" key="4">
    <source>
        <dbReference type="Google" id="ProtNLM"/>
    </source>
</evidence>
<protein>
    <recommendedName>
        <fullName evidence="4">Glycosyltransferase family 25 protein</fullName>
    </recommendedName>
</protein>
<dbReference type="GeneID" id="64967208"/>